<evidence type="ECO:0000313" key="4">
    <source>
        <dbReference type="EMBL" id="BBA92272.1"/>
    </source>
</evidence>
<name>A0A2Z5TV29_9STRE</name>
<dbReference type="PANTHER" id="PTHR36435:SF1">
    <property type="entry name" value="CAAX AMINO TERMINAL PROTEASE FAMILY PROTEIN"/>
    <property type="match status" value="1"/>
</dbReference>
<dbReference type="AlphaFoldDB" id="A0A2Z5TV29"/>
<feature type="transmembrane region" description="Helical" evidence="2">
    <location>
        <begin position="154"/>
        <end position="173"/>
    </location>
</feature>
<organism evidence="4 5">
    <name type="scientific">Streptococcus ruminantium</name>
    <dbReference type="NCBI Taxonomy" id="1917441"/>
    <lineage>
        <taxon>Bacteria</taxon>
        <taxon>Bacillati</taxon>
        <taxon>Bacillota</taxon>
        <taxon>Bacilli</taxon>
        <taxon>Lactobacillales</taxon>
        <taxon>Streptococcaceae</taxon>
        <taxon>Streptococcus</taxon>
    </lineage>
</organism>
<keyword evidence="4" id="KW-0378">Hydrolase</keyword>
<feature type="transmembrane region" description="Helical" evidence="2">
    <location>
        <begin position="179"/>
        <end position="198"/>
    </location>
</feature>
<protein>
    <submittedName>
        <fullName evidence="4">CPBP family intramembrane metalloprotease</fullName>
    </submittedName>
</protein>
<dbReference type="Pfam" id="PF02517">
    <property type="entry name" value="Rce1-like"/>
    <property type="match status" value="1"/>
</dbReference>
<feature type="transmembrane region" description="Helical" evidence="2">
    <location>
        <begin position="83"/>
        <end position="105"/>
    </location>
</feature>
<evidence type="ECO:0000256" key="1">
    <source>
        <dbReference type="ARBA" id="ARBA00009067"/>
    </source>
</evidence>
<feature type="transmembrane region" description="Helical" evidence="2">
    <location>
        <begin position="48"/>
        <end position="71"/>
    </location>
</feature>
<feature type="domain" description="CAAX prenyl protease 2/Lysostaphin resistance protein A-like" evidence="3">
    <location>
        <begin position="127"/>
        <end position="215"/>
    </location>
</feature>
<dbReference type="EMBL" id="AP018400">
    <property type="protein sequence ID" value="BBA92272.1"/>
    <property type="molecule type" value="Genomic_DNA"/>
</dbReference>
<keyword evidence="2" id="KW-1133">Transmembrane helix</keyword>
<evidence type="ECO:0000256" key="2">
    <source>
        <dbReference type="SAM" id="Phobius"/>
    </source>
</evidence>
<keyword evidence="2" id="KW-0812">Transmembrane</keyword>
<gene>
    <name evidence="4" type="ORF">SR187_3315</name>
</gene>
<evidence type="ECO:0000259" key="3">
    <source>
        <dbReference type="Pfam" id="PF02517"/>
    </source>
</evidence>
<sequence length="229" mass="25147">MKKITTIMEWNVVKNWKYLLTAVAVLALNILTQRLVFSLPNFNGPNLFIAAALLLFAVAIGLWSTKILGLWQSEKKWSLLEAFGFLSIGFVVLFGVKMIGGQLIVIEEGYGKTPANQELIQNSGLPVLLLFIFTVFFAPVLEELLFRGIIMGKVFGKDSILGLLLSSYLFGLIHGPTNIGSWVLYAGIGLVLGVIYRLSGKYSYALILHFVNNLIGIGLLLLLQSLGAL</sequence>
<dbReference type="RefSeq" id="WP_120171496.1">
    <property type="nucleotide sequence ID" value="NZ_AP018400.1"/>
</dbReference>
<dbReference type="GO" id="GO:0080120">
    <property type="term" value="P:CAAX-box protein maturation"/>
    <property type="evidence" value="ECO:0007669"/>
    <property type="project" value="UniProtKB-ARBA"/>
</dbReference>
<keyword evidence="4" id="KW-0645">Protease</keyword>
<dbReference type="OrthoDB" id="8607342at2"/>
<dbReference type="GO" id="GO:0004175">
    <property type="term" value="F:endopeptidase activity"/>
    <property type="evidence" value="ECO:0007669"/>
    <property type="project" value="UniProtKB-ARBA"/>
</dbReference>
<accession>A0A2Z5TV29</accession>
<dbReference type="GO" id="GO:0008237">
    <property type="term" value="F:metallopeptidase activity"/>
    <property type="evidence" value="ECO:0007669"/>
    <property type="project" value="UniProtKB-KW"/>
</dbReference>
<comment type="similarity">
    <text evidence="1">Belongs to the UPF0177 family.</text>
</comment>
<dbReference type="InterPro" id="IPR003675">
    <property type="entry name" value="Rce1/LyrA-like_dom"/>
</dbReference>
<dbReference type="PANTHER" id="PTHR36435">
    <property type="entry name" value="SLR1288 PROTEIN"/>
    <property type="match status" value="1"/>
</dbReference>
<dbReference type="KEGG" id="srq:SR187_3315"/>
<dbReference type="Proteomes" id="UP000269331">
    <property type="component" value="Chromosome"/>
</dbReference>
<keyword evidence="4" id="KW-0482">Metalloprotease</keyword>
<proteinExistence type="inferred from homology"/>
<reference evidence="4 5" key="1">
    <citation type="journal article" date="2018" name="Genome Biol. Evol.">
        <title>Complete Genome Sequence of Streptococcus ruminantium sp. nov. GUT-187T (=DSM 104980T =JCM 31869T), the Type Strain of S. ruminantium, and Comparison with Genome Sequences of Streptococcus suis Strains.</title>
        <authorList>
            <person name="Tohya M."/>
            <person name="Sekizaki T."/>
            <person name="Miyoshi-Akiyama T."/>
        </authorList>
    </citation>
    <scope>NUCLEOTIDE SEQUENCE [LARGE SCALE GENOMIC DNA]</scope>
    <source>
        <strain evidence="4 5">GUT187T</strain>
    </source>
</reference>
<feature type="transmembrane region" description="Helical" evidence="2">
    <location>
        <begin position="205"/>
        <end position="226"/>
    </location>
</feature>
<dbReference type="GeneID" id="52229230"/>
<dbReference type="InterPro" id="IPR052710">
    <property type="entry name" value="CAAX_protease"/>
</dbReference>
<dbReference type="GO" id="GO:0006508">
    <property type="term" value="P:proteolysis"/>
    <property type="evidence" value="ECO:0007669"/>
    <property type="project" value="UniProtKB-KW"/>
</dbReference>
<feature type="transmembrane region" description="Helical" evidence="2">
    <location>
        <begin position="125"/>
        <end position="142"/>
    </location>
</feature>
<keyword evidence="2" id="KW-0472">Membrane</keyword>
<evidence type="ECO:0000313" key="5">
    <source>
        <dbReference type="Proteomes" id="UP000269331"/>
    </source>
</evidence>